<feature type="region of interest" description="Disordered" evidence="1">
    <location>
        <begin position="45"/>
        <end position="64"/>
    </location>
</feature>
<evidence type="ECO:0000313" key="3">
    <source>
        <dbReference type="Proteomes" id="UP000055024"/>
    </source>
</evidence>
<reference evidence="2 3" key="1">
    <citation type="submission" date="2015-01" db="EMBL/GenBank/DDBJ databases">
        <title>Evolution of Trichinella species and genotypes.</title>
        <authorList>
            <person name="Korhonen P.K."/>
            <person name="Edoardo P."/>
            <person name="Giuseppe L.R."/>
            <person name="Gasser R.B."/>
        </authorList>
    </citation>
    <scope>NUCLEOTIDE SEQUENCE [LARGE SCALE GENOMIC DNA]</scope>
    <source>
        <strain evidence="2">ISS1029</strain>
    </source>
</reference>
<protein>
    <submittedName>
        <fullName evidence="2">Uncharacterized protein</fullName>
    </submittedName>
</protein>
<proteinExistence type="predicted"/>
<dbReference type="AlphaFoldDB" id="A0A0V1I754"/>
<evidence type="ECO:0000256" key="1">
    <source>
        <dbReference type="SAM" id="MobiDB-lite"/>
    </source>
</evidence>
<gene>
    <name evidence="2" type="ORF">T11_2783</name>
</gene>
<evidence type="ECO:0000313" key="2">
    <source>
        <dbReference type="EMBL" id="KRZ18698.1"/>
    </source>
</evidence>
<keyword evidence="3" id="KW-1185">Reference proteome</keyword>
<dbReference type="Proteomes" id="UP000055024">
    <property type="component" value="Unassembled WGS sequence"/>
</dbReference>
<accession>A0A0V1I754</accession>
<sequence>MENVFQNLACFANVVLTVNNVPDYQIFCLRLNVLTATAHQTNLSGPQTPNEILYPPARSFPKDK</sequence>
<dbReference type="EMBL" id="JYDP01000002">
    <property type="protein sequence ID" value="KRZ18698.1"/>
    <property type="molecule type" value="Genomic_DNA"/>
</dbReference>
<organism evidence="2 3">
    <name type="scientific">Trichinella zimbabwensis</name>
    <dbReference type="NCBI Taxonomy" id="268475"/>
    <lineage>
        <taxon>Eukaryota</taxon>
        <taxon>Metazoa</taxon>
        <taxon>Ecdysozoa</taxon>
        <taxon>Nematoda</taxon>
        <taxon>Enoplea</taxon>
        <taxon>Dorylaimia</taxon>
        <taxon>Trichinellida</taxon>
        <taxon>Trichinellidae</taxon>
        <taxon>Trichinella</taxon>
    </lineage>
</organism>
<comment type="caution">
    <text evidence="2">The sequence shown here is derived from an EMBL/GenBank/DDBJ whole genome shotgun (WGS) entry which is preliminary data.</text>
</comment>
<name>A0A0V1I754_9BILA</name>